<organism evidence="2 3">
    <name type="scientific">Rattus norvegicus</name>
    <name type="common">Rat</name>
    <dbReference type="NCBI Taxonomy" id="10116"/>
    <lineage>
        <taxon>Eukaryota</taxon>
        <taxon>Metazoa</taxon>
        <taxon>Chordata</taxon>
        <taxon>Craniata</taxon>
        <taxon>Vertebrata</taxon>
        <taxon>Euteleostomi</taxon>
        <taxon>Mammalia</taxon>
        <taxon>Eutheria</taxon>
        <taxon>Euarchontoglires</taxon>
        <taxon>Glires</taxon>
        <taxon>Rodentia</taxon>
        <taxon>Myomorpha</taxon>
        <taxon>Muroidea</taxon>
        <taxon>Muridae</taxon>
        <taxon>Murinae</taxon>
        <taxon>Rattus</taxon>
    </lineage>
</organism>
<sequence>MLRLQRTQRWERDSEEPSLAAGLGADGLPVGPSDCLQLPSRARSQALGSFRPGLRDPGYAKWKGGCGAV</sequence>
<name>A6HLB7_RAT</name>
<protein>
    <submittedName>
        <fullName evidence="2">RCG34950</fullName>
    </submittedName>
</protein>
<gene>
    <name evidence="2" type="ORF">rCG_34950</name>
</gene>
<dbReference type="EMBL" id="CH473948">
    <property type="protein sequence ID" value="EDM06822.1"/>
    <property type="molecule type" value="Genomic_DNA"/>
</dbReference>
<accession>A6HLB7</accession>
<dbReference type="AlphaFoldDB" id="A6HLB7"/>
<evidence type="ECO:0000313" key="3">
    <source>
        <dbReference type="Proteomes" id="UP000234681"/>
    </source>
</evidence>
<proteinExistence type="predicted"/>
<dbReference type="Proteomes" id="UP000234681">
    <property type="component" value="Chromosome 10"/>
</dbReference>
<evidence type="ECO:0000313" key="2">
    <source>
        <dbReference type="EMBL" id="EDM06822.1"/>
    </source>
</evidence>
<feature type="region of interest" description="Disordered" evidence="1">
    <location>
        <begin position="1"/>
        <end position="37"/>
    </location>
</feature>
<reference evidence="2 3" key="1">
    <citation type="submission" date="2005-07" db="EMBL/GenBank/DDBJ databases">
        <authorList>
            <person name="Mural R.J."/>
            <person name="Li P.W."/>
            <person name="Adams M.D."/>
            <person name="Amanatides P.G."/>
            <person name="Baden-Tillson H."/>
            <person name="Barnstead M."/>
            <person name="Chin S.H."/>
            <person name="Dew I."/>
            <person name="Evans C.A."/>
            <person name="Ferriera S."/>
            <person name="Flanigan M."/>
            <person name="Fosler C."/>
            <person name="Glodek A."/>
            <person name="Gu Z."/>
            <person name="Holt R.A."/>
            <person name="Jennings D."/>
            <person name="Kraft C.L."/>
            <person name="Lu F."/>
            <person name="Nguyen T."/>
            <person name="Nusskern D.R."/>
            <person name="Pfannkoch C.M."/>
            <person name="Sitter C."/>
            <person name="Sutton G.G."/>
            <person name="Venter J.C."/>
            <person name="Wang Z."/>
            <person name="Woodage T."/>
            <person name="Zheng X.H."/>
            <person name="Zhong F."/>
        </authorList>
    </citation>
    <scope>NUCLEOTIDE SEQUENCE [LARGE SCALE GENOMIC DNA]</scope>
    <source>
        <strain>BN</strain>
        <strain evidence="3">Sprague-Dawley</strain>
    </source>
</reference>
<evidence type="ECO:0000256" key="1">
    <source>
        <dbReference type="SAM" id="MobiDB-lite"/>
    </source>
</evidence>